<evidence type="ECO:0000313" key="1">
    <source>
        <dbReference type="EMBL" id="OCX76236.1"/>
    </source>
</evidence>
<dbReference type="AlphaFoldDB" id="A0A1C2IPR2"/>
<proteinExistence type="predicted"/>
<dbReference type="EMBL" id="LWSA01000028">
    <property type="protein sequence ID" value="OCX76236.1"/>
    <property type="molecule type" value="Genomic_DNA"/>
</dbReference>
<evidence type="ECO:0000313" key="2">
    <source>
        <dbReference type="Proteomes" id="UP000094893"/>
    </source>
</evidence>
<protein>
    <submittedName>
        <fullName evidence="1">Uncharacterized protein</fullName>
    </submittedName>
</protein>
<dbReference type="Proteomes" id="UP000094893">
    <property type="component" value="Unassembled WGS sequence"/>
</dbReference>
<comment type="caution">
    <text evidence="1">The sequence shown here is derived from an EMBL/GenBank/DDBJ whole genome shotgun (WGS) entry which is preliminary data.</text>
</comment>
<organism evidence="1 2">
    <name type="scientific">Acidithiobacillus thiooxidans</name>
    <name type="common">Thiobacillus thiooxidans</name>
    <dbReference type="NCBI Taxonomy" id="930"/>
    <lineage>
        <taxon>Bacteria</taxon>
        <taxon>Pseudomonadati</taxon>
        <taxon>Pseudomonadota</taxon>
        <taxon>Acidithiobacillia</taxon>
        <taxon>Acidithiobacillales</taxon>
        <taxon>Acidithiobacillaceae</taxon>
        <taxon>Acidithiobacillus</taxon>
    </lineage>
</organism>
<reference evidence="1 2" key="1">
    <citation type="journal article" date="2016" name="Int. J. Mol. Sci.">
        <title>Comparative genomics of the extreme acidophile Acidithiobacillus thiooxidans reveals intraspecific divergence and niche adaptation.</title>
        <authorList>
            <person name="Zhang X."/>
            <person name="Feng X."/>
            <person name="Tao J."/>
            <person name="Ma L."/>
            <person name="Xiao Y."/>
            <person name="Liang Y."/>
            <person name="Liu X."/>
            <person name="Yin H."/>
        </authorList>
    </citation>
    <scope>NUCLEOTIDE SEQUENCE [LARGE SCALE GENOMIC DNA]</scope>
    <source>
        <strain evidence="1 2">A02</strain>
    </source>
</reference>
<name>A0A1C2IPR2_ACITH</name>
<sequence>MSTENQEASPVDQLSERLEELRGIFTGKSWVVRVPGDDQIIRLPVDSLFDYLEDELLENMLSGLCDFDVEDVQEAGLLIKVIPFQKSLQNVVPFPKNRLRKSEVKDVKPVQSYLFPELFREIPELEAEREAYYQKQREAARERKKSRAEIIARCKEKAGQLRAKYGEDIGIEYQTATGDVFWYRPLFDFED</sequence>
<gene>
    <name evidence="1" type="ORF">A6P07_02775</name>
</gene>
<accession>A0A1C2IPR2</accession>
<dbReference type="RefSeq" id="WP_024893279.1">
    <property type="nucleotide sequence ID" value="NZ_LWRZ01000067.1"/>
</dbReference>